<accession>A0A511KL32</accession>
<dbReference type="OrthoDB" id="2524557at2759"/>
<gene>
    <name evidence="2" type="ORF">Rt10032_c11g4613</name>
</gene>
<proteinExistence type="predicted"/>
<sequence length="325" mass="36096">MLSPARPPSLDASVAASSVVEDADEDDDEFVEEWVECRLRIQEENAASFQDLLCHVYPRLDCAITWSNVEDLSRMALLFDIPSLSNACLAFLLPSAAGRPVLCMKIAEEMGIPALYREASRYILDNYAGWTSEELAVLDPSTLLKLERKRSWFLERLLKLGQVSILRDYSCQPACDDPSRCARLVDEKWRSAFAAAFRFGTPQPSIIYRSLRLLEPSLSSPALHLPYTACQAHAKLWVVDLFDRMFQLGITPARNWTSLTLGGLPASASATTSSGTWAHLRTGAGDTVATQKNTSARYFLSIEMREESASVGERRKERGFASFGG</sequence>
<evidence type="ECO:0000256" key="1">
    <source>
        <dbReference type="SAM" id="MobiDB-lite"/>
    </source>
</evidence>
<evidence type="ECO:0000313" key="3">
    <source>
        <dbReference type="Proteomes" id="UP000321518"/>
    </source>
</evidence>
<organism evidence="2 3">
    <name type="scientific">Rhodotorula toruloides</name>
    <name type="common">Yeast</name>
    <name type="synonym">Rhodosporidium toruloides</name>
    <dbReference type="NCBI Taxonomy" id="5286"/>
    <lineage>
        <taxon>Eukaryota</taxon>
        <taxon>Fungi</taxon>
        <taxon>Dikarya</taxon>
        <taxon>Basidiomycota</taxon>
        <taxon>Pucciniomycotina</taxon>
        <taxon>Microbotryomycetes</taxon>
        <taxon>Sporidiobolales</taxon>
        <taxon>Sporidiobolaceae</taxon>
        <taxon>Rhodotorula</taxon>
    </lineage>
</organism>
<dbReference type="Gene3D" id="3.30.710.10">
    <property type="entry name" value="Potassium Channel Kv1.1, Chain A"/>
    <property type="match status" value="1"/>
</dbReference>
<evidence type="ECO:0000313" key="2">
    <source>
        <dbReference type="EMBL" id="GEM10596.1"/>
    </source>
</evidence>
<name>A0A511KL32_RHOTO</name>
<feature type="compositionally biased region" description="Low complexity" evidence="1">
    <location>
        <begin position="11"/>
        <end position="20"/>
    </location>
</feature>
<dbReference type="Proteomes" id="UP000321518">
    <property type="component" value="Unassembled WGS sequence"/>
</dbReference>
<comment type="caution">
    <text evidence="2">The sequence shown here is derived from an EMBL/GenBank/DDBJ whole genome shotgun (WGS) entry which is preliminary data.</text>
</comment>
<protein>
    <submittedName>
        <fullName evidence="2">BTB/POZ-like domain containing protein</fullName>
    </submittedName>
</protein>
<dbReference type="EMBL" id="BJWK01000011">
    <property type="protein sequence ID" value="GEM10596.1"/>
    <property type="molecule type" value="Genomic_DNA"/>
</dbReference>
<dbReference type="AlphaFoldDB" id="A0A511KL32"/>
<feature type="region of interest" description="Disordered" evidence="1">
    <location>
        <begin position="1"/>
        <end position="25"/>
    </location>
</feature>
<dbReference type="InterPro" id="IPR011333">
    <property type="entry name" value="SKP1/BTB/POZ_sf"/>
</dbReference>
<reference evidence="2 3" key="1">
    <citation type="submission" date="2019-07" db="EMBL/GenBank/DDBJ databases">
        <title>Rhodotorula toruloides NBRC10032 genome sequencing.</title>
        <authorList>
            <person name="Shida Y."/>
            <person name="Takaku H."/>
            <person name="Ogasawara W."/>
            <person name="Mori K."/>
        </authorList>
    </citation>
    <scope>NUCLEOTIDE SEQUENCE [LARGE SCALE GENOMIC DNA]</scope>
    <source>
        <strain evidence="2 3">NBRC10032</strain>
    </source>
</reference>